<feature type="domain" description="F5/8 type C" evidence="5">
    <location>
        <begin position="479"/>
        <end position="593"/>
    </location>
</feature>
<feature type="domain" description="Sulfatase N-terminal" evidence="6">
    <location>
        <begin position="34"/>
        <end position="346"/>
    </location>
</feature>
<dbReference type="InterPro" id="IPR050738">
    <property type="entry name" value="Sulfatase"/>
</dbReference>
<dbReference type="Gene3D" id="3.30.1120.10">
    <property type="match status" value="1"/>
</dbReference>
<evidence type="ECO:0000259" key="6">
    <source>
        <dbReference type="Pfam" id="PF00884"/>
    </source>
</evidence>
<evidence type="ECO:0000256" key="3">
    <source>
        <dbReference type="ARBA" id="ARBA00022801"/>
    </source>
</evidence>
<evidence type="ECO:0000313" key="7">
    <source>
        <dbReference type="EMBL" id="QTD36425.1"/>
    </source>
</evidence>
<reference evidence="7 8" key="1">
    <citation type="submission" date="2021-03" db="EMBL/GenBank/DDBJ databases">
        <title>Complete genome of Polaribacter_sp.G4M1.</title>
        <authorList>
            <person name="Jeong S.W."/>
            <person name="Bae J.W."/>
        </authorList>
    </citation>
    <scope>NUCLEOTIDE SEQUENCE [LARGE SCALE GENOMIC DNA]</scope>
    <source>
        <strain evidence="7 8">G4M1</strain>
    </source>
</reference>
<evidence type="ECO:0000256" key="4">
    <source>
        <dbReference type="ARBA" id="ARBA00022837"/>
    </source>
</evidence>
<evidence type="ECO:0000256" key="2">
    <source>
        <dbReference type="ARBA" id="ARBA00022723"/>
    </source>
</evidence>
<dbReference type="InterPro" id="IPR017850">
    <property type="entry name" value="Alkaline_phosphatase_core_sf"/>
</dbReference>
<protein>
    <submittedName>
        <fullName evidence="7">Sulfatase-like hydrolase/transferase</fullName>
    </submittedName>
</protein>
<dbReference type="Pfam" id="PF00884">
    <property type="entry name" value="Sulfatase"/>
    <property type="match status" value="1"/>
</dbReference>
<dbReference type="PANTHER" id="PTHR42693:SF53">
    <property type="entry name" value="ENDO-4-O-SULFATASE"/>
    <property type="match status" value="1"/>
</dbReference>
<dbReference type="RefSeq" id="WP_207970613.1">
    <property type="nucleotide sequence ID" value="NZ_CP071795.1"/>
</dbReference>
<dbReference type="InterPro" id="IPR008979">
    <property type="entry name" value="Galactose-bd-like_sf"/>
</dbReference>
<dbReference type="Gene3D" id="3.40.720.10">
    <property type="entry name" value="Alkaline Phosphatase, subunit A"/>
    <property type="match status" value="1"/>
</dbReference>
<organism evidence="7 8">
    <name type="scientific">Polaribacter batillariae</name>
    <dbReference type="NCBI Taxonomy" id="2808900"/>
    <lineage>
        <taxon>Bacteria</taxon>
        <taxon>Pseudomonadati</taxon>
        <taxon>Bacteroidota</taxon>
        <taxon>Flavobacteriia</taxon>
        <taxon>Flavobacteriales</taxon>
        <taxon>Flavobacteriaceae</taxon>
    </lineage>
</organism>
<name>A0ABX7SQC9_9FLAO</name>
<dbReference type="SUPFAM" id="SSF53649">
    <property type="entry name" value="Alkaline phosphatase-like"/>
    <property type="match status" value="1"/>
</dbReference>
<dbReference type="PANTHER" id="PTHR42693">
    <property type="entry name" value="ARYLSULFATASE FAMILY MEMBER"/>
    <property type="match status" value="1"/>
</dbReference>
<evidence type="ECO:0000259" key="5">
    <source>
        <dbReference type="Pfam" id="PF00754"/>
    </source>
</evidence>
<accession>A0ABX7SQC9</accession>
<keyword evidence="4" id="KW-0106">Calcium</keyword>
<keyword evidence="8" id="KW-1185">Reference proteome</keyword>
<dbReference type="Gene3D" id="2.60.120.260">
    <property type="entry name" value="Galactose-binding domain-like"/>
    <property type="match status" value="1"/>
</dbReference>
<sequence>MQKTINYTLFGKKLIYIGFLLIGLQSIAQTKAKPNVIIIYTDDQGSVDLGCYGASDIYSPNIDQLAKQGTRFTQAYVAAPVCAPSRAALLTGKYPQKAGVHGNTSHVMGSDGMPGEQYTIAELFKNNNYKTAHIGKWHLGMSKKTGPNAQGFDYSFGHLRGCIDNYSHYFYWAGPNTHDLYENGKEVFYEGKYFPDLASDKALKFVEDHKEHPFFMYYAINMPHYPYQPTKKWREYYKDVEKPRGDYAAFISTIDERIGFLMDKLDALGIREETIIIYQSDNGYSTETRAFGGGGNSGPYRGGKSSLFEGGIRLPTIISWKNTLPKNRVNNEFLMNVDWLPTLANLCELKNIPKDIDGLDLSQMIKNSNSALPRKEAFWKYGNQWAVRKGNWKLIGYPKDTSHKGKLDATEDALFLSNLSEDVSEMKNLAHKYPQKVKELTAAFLQWEFGYEDDVPKKVEIIEHLGKSKKIKSIKELHKKYKNIDVLLDGKRGYKDFRSGQWVGQEGADLAFVIDLKKTQPITTIHLGYLQDPTNWIYPPINFEVSFSKDGTNFNKTTVSNSAIKTTKKGSLTGKLSIATRQKARFVKIHINGFGKIPKNYEGEGNNGWFFVDEIIVE</sequence>
<evidence type="ECO:0000313" key="8">
    <source>
        <dbReference type="Proteomes" id="UP000663935"/>
    </source>
</evidence>
<proteinExistence type="inferred from homology"/>
<dbReference type="SUPFAM" id="SSF49785">
    <property type="entry name" value="Galactose-binding domain-like"/>
    <property type="match status" value="1"/>
</dbReference>
<comment type="similarity">
    <text evidence="1">Belongs to the sulfatase family.</text>
</comment>
<dbReference type="EMBL" id="CP071795">
    <property type="protein sequence ID" value="QTD36425.1"/>
    <property type="molecule type" value="Genomic_DNA"/>
</dbReference>
<dbReference type="PROSITE" id="PS00523">
    <property type="entry name" value="SULFATASE_1"/>
    <property type="match status" value="1"/>
</dbReference>
<gene>
    <name evidence="7" type="ORF">JL193_09665</name>
</gene>
<dbReference type="InterPro" id="IPR000421">
    <property type="entry name" value="FA58C"/>
</dbReference>
<dbReference type="Pfam" id="PF00754">
    <property type="entry name" value="F5_F8_type_C"/>
    <property type="match status" value="1"/>
</dbReference>
<keyword evidence="2" id="KW-0479">Metal-binding</keyword>
<keyword evidence="3" id="KW-0378">Hydrolase</keyword>
<dbReference type="InterPro" id="IPR000917">
    <property type="entry name" value="Sulfatase_N"/>
</dbReference>
<dbReference type="Proteomes" id="UP000663935">
    <property type="component" value="Chromosome"/>
</dbReference>
<evidence type="ECO:0000256" key="1">
    <source>
        <dbReference type="ARBA" id="ARBA00008779"/>
    </source>
</evidence>
<dbReference type="InterPro" id="IPR024607">
    <property type="entry name" value="Sulfatase_CS"/>
</dbReference>